<keyword evidence="3" id="KW-0479">Metal-binding</keyword>
<feature type="compositionally biased region" description="Low complexity" evidence="9">
    <location>
        <begin position="372"/>
        <end position="388"/>
    </location>
</feature>
<reference evidence="12 13" key="1">
    <citation type="journal article" date="2008" name="Nature">
        <title>The Phaeodactylum genome reveals the evolutionary history of diatom genomes.</title>
        <authorList>
            <person name="Bowler C."/>
            <person name="Allen A.E."/>
            <person name="Badger J.H."/>
            <person name="Grimwood J."/>
            <person name="Jabbari K."/>
            <person name="Kuo A."/>
            <person name="Maheswari U."/>
            <person name="Martens C."/>
            <person name="Maumus F."/>
            <person name="Otillar R.P."/>
            <person name="Rayko E."/>
            <person name="Salamov A."/>
            <person name="Vandepoele K."/>
            <person name="Beszteri B."/>
            <person name="Gruber A."/>
            <person name="Heijde M."/>
            <person name="Katinka M."/>
            <person name="Mock T."/>
            <person name="Valentin K."/>
            <person name="Verret F."/>
            <person name="Berges J.A."/>
            <person name="Brownlee C."/>
            <person name="Cadoret J.P."/>
            <person name="Chiovitti A."/>
            <person name="Choi C.J."/>
            <person name="Coesel S."/>
            <person name="De Martino A."/>
            <person name="Detter J.C."/>
            <person name="Durkin C."/>
            <person name="Falciatore A."/>
            <person name="Fournet J."/>
            <person name="Haruta M."/>
            <person name="Huysman M.J."/>
            <person name="Jenkins B.D."/>
            <person name="Jiroutova K."/>
            <person name="Jorgensen R.E."/>
            <person name="Joubert Y."/>
            <person name="Kaplan A."/>
            <person name="Kroger N."/>
            <person name="Kroth P.G."/>
            <person name="La Roche J."/>
            <person name="Lindquist E."/>
            <person name="Lommer M."/>
            <person name="Martin-Jezequel V."/>
            <person name="Lopez P.J."/>
            <person name="Lucas S."/>
            <person name="Mangogna M."/>
            <person name="McGinnis K."/>
            <person name="Medlin L.K."/>
            <person name="Montsant A."/>
            <person name="Oudot-Le Secq M.P."/>
            <person name="Napoli C."/>
            <person name="Obornik M."/>
            <person name="Parker M.S."/>
            <person name="Petit J.L."/>
            <person name="Porcel B.M."/>
            <person name="Poulsen N."/>
            <person name="Robison M."/>
            <person name="Rychlewski L."/>
            <person name="Rynearson T.A."/>
            <person name="Schmutz J."/>
            <person name="Shapiro H."/>
            <person name="Siaut M."/>
            <person name="Stanley M."/>
            <person name="Sussman M.R."/>
            <person name="Taylor A.R."/>
            <person name="Vardi A."/>
            <person name="von Dassow P."/>
            <person name="Vyverman W."/>
            <person name="Willis A."/>
            <person name="Wyrwicz L.S."/>
            <person name="Rokhsar D.S."/>
            <person name="Weissenbach J."/>
            <person name="Armbrust E.V."/>
            <person name="Green B.R."/>
            <person name="Van de Peer Y."/>
            <person name="Grigoriev I.V."/>
        </authorList>
    </citation>
    <scope>NUCLEOTIDE SEQUENCE [LARGE SCALE GENOMIC DNA]</scope>
    <source>
        <strain evidence="12 13">CCAP 1055/1</strain>
    </source>
</reference>
<feature type="chain" id="PRO_5002855150" description="Peptidase M43 pregnancy-associated plasma-A domain-containing protein" evidence="10">
    <location>
        <begin position="30"/>
        <end position="500"/>
    </location>
</feature>
<evidence type="ECO:0000313" key="13">
    <source>
        <dbReference type="Proteomes" id="UP000000759"/>
    </source>
</evidence>
<proteinExistence type="inferred from homology"/>
<dbReference type="GO" id="GO:0046872">
    <property type="term" value="F:metal ion binding"/>
    <property type="evidence" value="ECO:0007669"/>
    <property type="project" value="UniProtKB-KW"/>
</dbReference>
<dbReference type="Gene3D" id="3.40.390.10">
    <property type="entry name" value="Collagenase (Catalytic Domain)"/>
    <property type="match status" value="1"/>
</dbReference>
<keyword evidence="7" id="KW-0482">Metalloprotease</keyword>
<dbReference type="SUPFAM" id="SSF55486">
    <property type="entry name" value="Metalloproteases ('zincins'), catalytic domain"/>
    <property type="match status" value="2"/>
</dbReference>
<feature type="signal peptide" evidence="10">
    <location>
        <begin position="1"/>
        <end position="29"/>
    </location>
</feature>
<evidence type="ECO:0000256" key="1">
    <source>
        <dbReference type="ARBA" id="ARBA00008721"/>
    </source>
</evidence>
<feature type="region of interest" description="Disordered" evidence="9">
    <location>
        <begin position="348"/>
        <end position="388"/>
    </location>
</feature>
<evidence type="ECO:0000256" key="3">
    <source>
        <dbReference type="ARBA" id="ARBA00022723"/>
    </source>
</evidence>
<feature type="compositionally biased region" description="Basic and acidic residues" evidence="9">
    <location>
        <begin position="452"/>
        <end position="472"/>
    </location>
</feature>
<dbReference type="AlphaFoldDB" id="B7FXL4"/>
<evidence type="ECO:0000256" key="7">
    <source>
        <dbReference type="ARBA" id="ARBA00023049"/>
    </source>
</evidence>
<name>B7FXL4_PHATC</name>
<evidence type="ECO:0000256" key="9">
    <source>
        <dbReference type="SAM" id="MobiDB-lite"/>
    </source>
</evidence>
<dbReference type="GO" id="GO:0006508">
    <property type="term" value="P:proteolysis"/>
    <property type="evidence" value="ECO:0007669"/>
    <property type="project" value="UniProtKB-KW"/>
</dbReference>
<evidence type="ECO:0000256" key="6">
    <source>
        <dbReference type="ARBA" id="ARBA00022833"/>
    </source>
</evidence>
<dbReference type="Pfam" id="PF05572">
    <property type="entry name" value="Peptidase_M43"/>
    <property type="match status" value="1"/>
</dbReference>
<feature type="region of interest" description="Disordered" evidence="9">
    <location>
        <begin position="451"/>
        <end position="500"/>
    </location>
</feature>
<accession>B7FXL4</accession>
<dbReference type="PaxDb" id="2850-Phatr45412"/>
<dbReference type="PANTHER" id="PTHR47466">
    <property type="match status" value="1"/>
</dbReference>
<sequence length="500" mass="54531">MGREGTTTRWVRFLRGLFSLWVCSSRCRPFYLVSGCTSGASLPDETSARHLVSPHHTSYPPHQPACPTEPLHASEVDATTVRVQAWTDRNGHRNLQTAAPIPIPVYVTYISPPNTTPFNPVEQRYFEIAVNLLNRDFHSTPFVFRLERFHAVDAPQWRACPFASPSTAAMTQALHQGGTDALNVYVCRPAAFSGWSTLPQWLDLDFWDRRQDGIVLAEQAVVGVGNPSWRNTLTHEVGHWLGLFHTFENGCRAPGDGVNDTAAVAQPSYSCNGNTNTCPDDDPTIDAGVDPLENWMDYTHYGNCANSFTPGQITRMVAMFEEFRTLDPTNHTTDPVVVNNAAPVPSPSTMAPSMDHVSSTNATIPTTPPVPSTTHTATARPSTAPVPATMTTTPTTVSLPSIAPTPLCTPPYQFCNVAAGAVCCRETLSADPFTVFYACLQNTCVPAQRKSRVPEKDGLRDRAVDDVDRMDTSRGATPTVAVGTIRGGPRRLRSPRDGVQ</sequence>
<organism evidence="12 13">
    <name type="scientific">Phaeodactylum tricornutum (strain CCAP 1055/1)</name>
    <dbReference type="NCBI Taxonomy" id="556484"/>
    <lineage>
        <taxon>Eukaryota</taxon>
        <taxon>Sar</taxon>
        <taxon>Stramenopiles</taxon>
        <taxon>Ochrophyta</taxon>
        <taxon>Bacillariophyta</taxon>
        <taxon>Bacillariophyceae</taxon>
        <taxon>Bacillariophycidae</taxon>
        <taxon>Naviculales</taxon>
        <taxon>Phaeodactylaceae</taxon>
        <taxon>Phaeodactylum</taxon>
    </lineage>
</organism>
<dbReference type="KEGG" id="pti:PHATRDRAFT_45412"/>
<reference evidence="13" key="2">
    <citation type="submission" date="2008-08" db="EMBL/GenBank/DDBJ databases">
        <authorList>
            <consortium name="Diatom Consortium"/>
            <person name="Grigoriev I."/>
            <person name="Grimwood J."/>
            <person name="Kuo A."/>
            <person name="Otillar R.P."/>
            <person name="Salamov A."/>
            <person name="Detter J.C."/>
            <person name="Lindquist E."/>
            <person name="Shapiro H."/>
            <person name="Lucas S."/>
            <person name="Glavina del Rio T."/>
            <person name="Pitluck S."/>
            <person name="Rokhsar D."/>
            <person name="Bowler C."/>
        </authorList>
    </citation>
    <scope>GENOME REANNOTATION</scope>
    <source>
        <strain evidence="13">CCAP 1055/1</strain>
    </source>
</reference>
<evidence type="ECO:0000256" key="10">
    <source>
        <dbReference type="SAM" id="SignalP"/>
    </source>
</evidence>
<keyword evidence="2" id="KW-0645">Protease</keyword>
<dbReference type="InParanoid" id="B7FXL4"/>
<evidence type="ECO:0000256" key="5">
    <source>
        <dbReference type="ARBA" id="ARBA00022801"/>
    </source>
</evidence>
<evidence type="ECO:0000259" key="11">
    <source>
        <dbReference type="Pfam" id="PF05572"/>
    </source>
</evidence>
<dbReference type="InterPro" id="IPR024079">
    <property type="entry name" value="MetalloPept_cat_dom_sf"/>
</dbReference>
<evidence type="ECO:0000256" key="4">
    <source>
        <dbReference type="ARBA" id="ARBA00022729"/>
    </source>
</evidence>
<keyword evidence="6" id="KW-0862">Zinc</keyword>
<dbReference type="HOGENOM" id="CLU_545728_0_0_1"/>
<keyword evidence="13" id="KW-1185">Reference proteome</keyword>
<gene>
    <name evidence="12" type="ORF">PHATRDRAFT_45412</name>
</gene>
<comment type="similarity">
    <text evidence="1">Belongs to the peptidase M43B family.</text>
</comment>
<dbReference type="EMBL" id="CM000610">
    <property type="protein sequence ID" value="EEC48775.1"/>
    <property type="molecule type" value="Genomic_DNA"/>
</dbReference>
<evidence type="ECO:0000256" key="2">
    <source>
        <dbReference type="ARBA" id="ARBA00022670"/>
    </source>
</evidence>
<evidence type="ECO:0000313" key="12">
    <source>
        <dbReference type="EMBL" id="EEC48775.1"/>
    </source>
</evidence>
<protein>
    <recommendedName>
        <fullName evidence="11">Peptidase M43 pregnancy-associated plasma-A domain-containing protein</fullName>
    </recommendedName>
</protein>
<dbReference type="RefSeq" id="XP_002179789.1">
    <property type="nucleotide sequence ID" value="XM_002179753.1"/>
</dbReference>
<evidence type="ECO:0000256" key="8">
    <source>
        <dbReference type="ARBA" id="ARBA00023157"/>
    </source>
</evidence>
<keyword evidence="4 10" id="KW-0732">Signal</keyword>
<dbReference type="InterPro" id="IPR008754">
    <property type="entry name" value="Peptidase_M43"/>
</dbReference>
<dbReference type="GeneID" id="7200504"/>
<feature type="domain" description="Peptidase M43 pregnancy-associated plasma-A" evidence="11">
    <location>
        <begin position="230"/>
        <end position="320"/>
    </location>
</feature>
<dbReference type="PANTHER" id="PTHR47466:SF1">
    <property type="entry name" value="METALLOPROTEASE MEP1 (AFU_ORTHOLOGUE AFUA_1G07730)-RELATED"/>
    <property type="match status" value="1"/>
</dbReference>
<dbReference type="OrthoDB" id="47886at2759"/>
<keyword evidence="5" id="KW-0378">Hydrolase</keyword>
<dbReference type="GO" id="GO:0008237">
    <property type="term" value="F:metallopeptidase activity"/>
    <property type="evidence" value="ECO:0007669"/>
    <property type="project" value="UniProtKB-KW"/>
</dbReference>
<dbReference type="eggNOG" id="ENOG502RYKG">
    <property type="taxonomic scope" value="Eukaryota"/>
</dbReference>
<dbReference type="STRING" id="556484.B7FXL4"/>
<dbReference type="Proteomes" id="UP000000759">
    <property type="component" value="Chromosome 7"/>
</dbReference>
<keyword evidence="8" id="KW-1015">Disulfide bond</keyword>